<proteinExistence type="predicted"/>
<reference evidence="1" key="1">
    <citation type="journal article" date="2014" name="Int. J. Syst. Evol. Microbiol.">
        <title>Complete genome sequence of Corynebacterium casei LMG S-19264T (=DSM 44701T), isolated from a smear-ripened cheese.</title>
        <authorList>
            <consortium name="US DOE Joint Genome Institute (JGI-PGF)"/>
            <person name="Walter F."/>
            <person name="Albersmeier A."/>
            <person name="Kalinowski J."/>
            <person name="Ruckert C."/>
        </authorList>
    </citation>
    <scope>NUCLEOTIDE SEQUENCE</scope>
    <source>
        <strain evidence="1">CGMCC 1.15322</strain>
    </source>
</reference>
<dbReference type="RefSeq" id="WP_229676276.1">
    <property type="nucleotide sequence ID" value="NZ_BMIG01000006.1"/>
</dbReference>
<dbReference type="AlphaFoldDB" id="A0A916SIV5"/>
<gene>
    <name evidence="1" type="ORF">GCM10011496_19460</name>
</gene>
<evidence type="ECO:0000313" key="2">
    <source>
        <dbReference type="Proteomes" id="UP000620596"/>
    </source>
</evidence>
<comment type="caution">
    <text evidence="1">The sequence shown here is derived from an EMBL/GenBank/DDBJ whole genome shotgun (WGS) entry which is preliminary data.</text>
</comment>
<name>A0A916SIV5_9BURK</name>
<dbReference type="EMBL" id="BMIG01000006">
    <property type="protein sequence ID" value="GGA98480.1"/>
    <property type="molecule type" value="Genomic_DNA"/>
</dbReference>
<organism evidence="1 2">
    <name type="scientific">Polaromonas eurypsychrophila</name>
    <dbReference type="NCBI Taxonomy" id="1614635"/>
    <lineage>
        <taxon>Bacteria</taxon>
        <taxon>Pseudomonadati</taxon>
        <taxon>Pseudomonadota</taxon>
        <taxon>Betaproteobacteria</taxon>
        <taxon>Burkholderiales</taxon>
        <taxon>Comamonadaceae</taxon>
        <taxon>Polaromonas</taxon>
    </lineage>
</organism>
<reference evidence="1" key="2">
    <citation type="submission" date="2020-09" db="EMBL/GenBank/DDBJ databases">
        <authorList>
            <person name="Sun Q."/>
            <person name="Zhou Y."/>
        </authorList>
    </citation>
    <scope>NUCLEOTIDE SEQUENCE</scope>
    <source>
        <strain evidence="1">CGMCC 1.15322</strain>
    </source>
</reference>
<sequence length="65" mass="6848">MTGKLIEAHKTYKVAGWVPVAEGSKNAGPPAWEVVETYLQAKKVIKPPKLNVPALIGVAGNPGRA</sequence>
<dbReference type="Proteomes" id="UP000620596">
    <property type="component" value="Unassembled WGS sequence"/>
</dbReference>
<evidence type="ECO:0000313" key="1">
    <source>
        <dbReference type="EMBL" id="GGA98480.1"/>
    </source>
</evidence>
<accession>A0A916SIV5</accession>
<keyword evidence="2" id="KW-1185">Reference proteome</keyword>
<protein>
    <submittedName>
        <fullName evidence="1">Uncharacterized protein</fullName>
    </submittedName>
</protein>